<dbReference type="OrthoDB" id="10494338at2759"/>
<keyword evidence="4" id="KW-1185">Reference proteome</keyword>
<name>A0A067CPB9_SAPPC</name>
<gene>
    <name evidence="3" type="ORF">SPRG_19606</name>
</gene>
<organism evidence="3 4">
    <name type="scientific">Saprolegnia parasitica (strain CBS 223.65)</name>
    <dbReference type="NCBI Taxonomy" id="695850"/>
    <lineage>
        <taxon>Eukaryota</taxon>
        <taxon>Sar</taxon>
        <taxon>Stramenopiles</taxon>
        <taxon>Oomycota</taxon>
        <taxon>Saprolegniomycetes</taxon>
        <taxon>Saprolegniales</taxon>
        <taxon>Saprolegniaceae</taxon>
        <taxon>Saprolegnia</taxon>
    </lineage>
</organism>
<feature type="transmembrane region" description="Helical" evidence="2">
    <location>
        <begin position="195"/>
        <end position="216"/>
    </location>
</feature>
<dbReference type="OMA" id="GVAWWVL"/>
<feature type="compositionally biased region" description="Pro residues" evidence="1">
    <location>
        <begin position="159"/>
        <end position="178"/>
    </location>
</feature>
<evidence type="ECO:0000313" key="3">
    <source>
        <dbReference type="EMBL" id="KDO31085.1"/>
    </source>
</evidence>
<dbReference type="VEuPathDB" id="FungiDB:SPRG_19606"/>
<evidence type="ECO:0000313" key="4">
    <source>
        <dbReference type="Proteomes" id="UP000030745"/>
    </source>
</evidence>
<evidence type="ECO:0008006" key="5">
    <source>
        <dbReference type="Google" id="ProtNLM"/>
    </source>
</evidence>
<dbReference type="AlphaFoldDB" id="A0A067CPB9"/>
<accession>A0A067CPB9</accession>
<evidence type="ECO:0000256" key="2">
    <source>
        <dbReference type="SAM" id="Phobius"/>
    </source>
</evidence>
<keyword evidence="2" id="KW-1133">Transmembrane helix</keyword>
<dbReference type="EMBL" id="KK583199">
    <property type="protein sequence ID" value="KDO31085.1"/>
    <property type="molecule type" value="Genomic_DNA"/>
</dbReference>
<dbReference type="Proteomes" id="UP000030745">
    <property type="component" value="Unassembled WGS sequence"/>
</dbReference>
<evidence type="ECO:0000256" key="1">
    <source>
        <dbReference type="SAM" id="MobiDB-lite"/>
    </source>
</evidence>
<protein>
    <recommendedName>
        <fullName evidence="5">Fibronectin type-III domain-containing protein</fullName>
    </recommendedName>
</protein>
<keyword evidence="2" id="KW-0472">Membrane</keyword>
<keyword evidence="2" id="KW-0812">Transmembrane</keyword>
<sequence length="251" mass="25909">MSTAAATSIDDYIADVVYCYPHATIAKPSTGPSCGLESSLAACAPSPTTLTATWTVDAVGTPLRSALRAVLVVCTHSTPCALATSSTGTVAYLPFKNLPSAPPFSVAQSVTGLAPNATYAVYVLSSDASSNYVVYQSYQMPAALESEAIAQTTTAPPLASTPPPLTSPPLTSPPPPLTSPLAPHTSMADSSFSTAAIVGVVVACLLLVAGVAWWVLHGSRRRRLPLPAPLETPTVFDLDQGKYTQVVYNEG</sequence>
<proteinExistence type="predicted"/>
<dbReference type="RefSeq" id="XP_012198338.1">
    <property type="nucleotide sequence ID" value="XM_012342948.1"/>
</dbReference>
<feature type="region of interest" description="Disordered" evidence="1">
    <location>
        <begin position="153"/>
        <end position="184"/>
    </location>
</feature>
<reference evidence="3 4" key="1">
    <citation type="journal article" date="2013" name="PLoS Genet.">
        <title>Distinctive expansion of potential virulence genes in the genome of the oomycete fish pathogen Saprolegnia parasitica.</title>
        <authorList>
            <person name="Jiang R.H."/>
            <person name="de Bruijn I."/>
            <person name="Haas B.J."/>
            <person name="Belmonte R."/>
            <person name="Lobach L."/>
            <person name="Christie J."/>
            <person name="van den Ackerveken G."/>
            <person name="Bottin A."/>
            <person name="Bulone V."/>
            <person name="Diaz-Moreno S.M."/>
            <person name="Dumas B."/>
            <person name="Fan L."/>
            <person name="Gaulin E."/>
            <person name="Govers F."/>
            <person name="Grenville-Briggs L.J."/>
            <person name="Horner N.R."/>
            <person name="Levin J.Z."/>
            <person name="Mammella M."/>
            <person name="Meijer H.J."/>
            <person name="Morris P."/>
            <person name="Nusbaum C."/>
            <person name="Oome S."/>
            <person name="Phillips A.J."/>
            <person name="van Rooyen D."/>
            <person name="Rzeszutek E."/>
            <person name="Saraiva M."/>
            <person name="Secombes C.J."/>
            <person name="Seidl M.F."/>
            <person name="Snel B."/>
            <person name="Stassen J.H."/>
            <person name="Sykes S."/>
            <person name="Tripathy S."/>
            <person name="van den Berg H."/>
            <person name="Vega-Arreguin J.C."/>
            <person name="Wawra S."/>
            <person name="Young S.K."/>
            <person name="Zeng Q."/>
            <person name="Dieguez-Uribeondo J."/>
            <person name="Russ C."/>
            <person name="Tyler B.M."/>
            <person name="van West P."/>
        </authorList>
    </citation>
    <scope>NUCLEOTIDE SEQUENCE [LARGE SCALE GENOMIC DNA]</scope>
    <source>
        <strain evidence="3 4">CBS 223.65</strain>
    </source>
</reference>
<dbReference type="GeneID" id="24140937"/>
<dbReference type="KEGG" id="spar:SPRG_19606"/>